<dbReference type="Proteomes" id="UP000199473">
    <property type="component" value="Unassembled WGS sequence"/>
</dbReference>
<evidence type="ECO:0000256" key="1">
    <source>
        <dbReference type="PROSITE-ProRule" id="PRU00169"/>
    </source>
</evidence>
<dbReference type="Pfam" id="PF00072">
    <property type="entry name" value="Response_reg"/>
    <property type="match status" value="1"/>
</dbReference>
<proteinExistence type="predicted"/>
<gene>
    <name evidence="3" type="ORF">SAMN02745775_1011241</name>
</gene>
<evidence type="ECO:0000259" key="2">
    <source>
        <dbReference type="PROSITE" id="PS50110"/>
    </source>
</evidence>
<keyword evidence="4" id="KW-1185">Reference proteome</keyword>
<dbReference type="RefSeq" id="WP_092956884.1">
    <property type="nucleotide sequence ID" value="NZ_FOSQ01000001.1"/>
</dbReference>
<dbReference type="PANTHER" id="PTHR43228:SF1">
    <property type="entry name" value="TWO-COMPONENT RESPONSE REGULATOR ARR22"/>
    <property type="match status" value="1"/>
</dbReference>
<organism evidence="3 4">
    <name type="scientific">Falsiroseomonas stagni DSM 19981</name>
    <dbReference type="NCBI Taxonomy" id="1123062"/>
    <lineage>
        <taxon>Bacteria</taxon>
        <taxon>Pseudomonadati</taxon>
        <taxon>Pseudomonadota</taxon>
        <taxon>Alphaproteobacteria</taxon>
        <taxon>Acetobacterales</taxon>
        <taxon>Roseomonadaceae</taxon>
        <taxon>Falsiroseomonas</taxon>
    </lineage>
</organism>
<dbReference type="OrthoDB" id="9800897at2"/>
<dbReference type="GO" id="GO:0000160">
    <property type="term" value="P:phosphorelay signal transduction system"/>
    <property type="evidence" value="ECO:0007669"/>
    <property type="project" value="InterPro"/>
</dbReference>
<dbReference type="PROSITE" id="PS50110">
    <property type="entry name" value="RESPONSE_REGULATORY"/>
    <property type="match status" value="1"/>
</dbReference>
<dbReference type="PANTHER" id="PTHR43228">
    <property type="entry name" value="TWO-COMPONENT RESPONSE REGULATOR"/>
    <property type="match status" value="1"/>
</dbReference>
<dbReference type="SMART" id="SM00448">
    <property type="entry name" value="REC"/>
    <property type="match status" value="1"/>
</dbReference>
<dbReference type="Gene3D" id="3.40.50.2300">
    <property type="match status" value="1"/>
</dbReference>
<reference evidence="3 4" key="1">
    <citation type="submission" date="2016-10" db="EMBL/GenBank/DDBJ databases">
        <authorList>
            <person name="de Groot N.N."/>
        </authorList>
    </citation>
    <scope>NUCLEOTIDE SEQUENCE [LARGE SCALE GENOMIC DNA]</scope>
    <source>
        <strain evidence="3 4">DSM 19981</strain>
    </source>
</reference>
<dbReference type="AlphaFoldDB" id="A0A1I3YEZ7"/>
<accession>A0A1I3YEZ7</accession>
<sequence length="135" mass="14629">MSAPHAQPAKRGCLVVDDSKVVRKAARRILESLGFEVREAEDGAKALEACREALPELVMLDWNMPVMDGITFLRAARAEFGPSEPIIVLCTTECGFDRILEALEAGAQEYVMKPFDAEIIGGKLAQLGLIQAEAA</sequence>
<dbReference type="InterPro" id="IPR052048">
    <property type="entry name" value="ST_Response_Regulator"/>
</dbReference>
<dbReference type="SUPFAM" id="SSF52172">
    <property type="entry name" value="CheY-like"/>
    <property type="match status" value="1"/>
</dbReference>
<keyword evidence="1" id="KW-0597">Phosphoprotein</keyword>
<feature type="domain" description="Response regulatory" evidence="2">
    <location>
        <begin position="12"/>
        <end position="128"/>
    </location>
</feature>
<protein>
    <submittedName>
        <fullName evidence="3">Two-component system, chemotaxis family, response regulator CheY</fullName>
    </submittedName>
</protein>
<name>A0A1I3YEZ7_9PROT</name>
<evidence type="ECO:0000313" key="3">
    <source>
        <dbReference type="EMBL" id="SFK30385.1"/>
    </source>
</evidence>
<dbReference type="InterPro" id="IPR011006">
    <property type="entry name" value="CheY-like_superfamily"/>
</dbReference>
<feature type="modified residue" description="4-aspartylphosphate" evidence="1">
    <location>
        <position position="61"/>
    </location>
</feature>
<dbReference type="EMBL" id="FOSQ01000001">
    <property type="protein sequence ID" value="SFK30385.1"/>
    <property type="molecule type" value="Genomic_DNA"/>
</dbReference>
<evidence type="ECO:0000313" key="4">
    <source>
        <dbReference type="Proteomes" id="UP000199473"/>
    </source>
</evidence>
<dbReference type="STRING" id="1123062.SAMN02745775_1011241"/>
<dbReference type="InterPro" id="IPR001789">
    <property type="entry name" value="Sig_transdc_resp-reg_receiver"/>
</dbReference>